<sequence length="90" mass="10397">MSFLGGTGISASRSSVPNILTEKSEEHFSYLENKTTLKPFNAHIIIKKYQFRFRNFKLFGFGSRILTDLNWGEVTQKLSARSRRSYGKPY</sequence>
<organism evidence="1 2">
    <name type="scientific">Romanomermis culicivorax</name>
    <name type="common">Nematode worm</name>
    <dbReference type="NCBI Taxonomy" id="13658"/>
    <lineage>
        <taxon>Eukaryota</taxon>
        <taxon>Metazoa</taxon>
        <taxon>Ecdysozoa</taxon>
        <taxon>Nematoda</taxon>
        <taxon>Enoplea</taxon>
        <taxon>Dorylaimia</taxon>
        <taxon>Mermithida</taxon>
        <taxon>Mermithoidea</taxon>
        <taxon>Mermithidae</taxon>
        <taxon>Romanomermis</taxon>
    </lineage>
</organism>
<reference evidence="2" key="1">
    <citation type="submission" date="2022-11" db="UniProtKB">
        <authorList>
            <consortium name="WormBaseParasite"/>
        </authorList>
    </citation>
    <scope>IDENTIFICATION</scope>
</reference>
<accession>A0A915KJU2</accession>
<dbReference type="Proteomes" id="UP000887565">
    <property type="component" value="Unplaced"/>
</dbReference>
<protein>
    <submittedName>
        <fullName evidence="2">Uncharacterized protein</fullName>
    </submittedName>
</protein>
<proteinExistence type="predicted"/>
<dbReference type="WBParaSite" id="nRc.2.0.1.t38281-RA">
    <property type="protein sequence ID" value="nRc.2.0.1.t38281-RA"/>
    <property type="gene ID" value="nRc.2.0.1.g38281"/>
</dbReference>
<keyword evidence="1" id="KW-1185">Reference proteome</keyword>
<evidence type="ECO:0000313" key="2">
    <source>
        <dbReference type="WBParaSite" id="nRc.2.0.1.t38281-RA"/>
    </source>
</evidence>
<dbReference type="AlphaFoldDB" id="A0A915KJU2"/>
<evidence type="ECO:0000313" key="1">
    <source>
        <dbReference type="Proteomes" id="UP000887565"/>
    </source>
</evidence>
<name>A0A915KJU2_ROMCU</name>